<gene>
    <name evidence="3" type="ORF">FB384_003377</name>
</gene>
<proteinExistence type="predicted"/>
<evidence type="ECO:0000256" key="2">
    <source>
        <dbReference type="SAM" id="Phobius"/>
    </source>
</evidence>
<accession>A0A839XVA4</accession>
<feature type="region of interest" description="Disordered" evidence="1">
    <location>
        <begin position="175"/>
        <end position="194"/>
    </location>
</feature>
<keyword evidence="2" id="KW-0472">Membrane</keyword>
<dbReference type="EMBL" id="JACIBS010000001">
    <property type="protein sequence ID" value="MBB3664473.1"/>
    <property type="molecule type" value="Genomic_DNA"/>
</dbReference>
<keyword evidence="2" id="KW-0812">Transmembrane</keyword>
<name>A0A839XVA4_9PSEU</name>
<feature type="transmembrane region" description="Helical" evidence="2">
    <location>
        <begin position="6"/>
        <end position="33"/>
    </location>
</feature>
<organism evidence="3 4">
    <name type="scientific">Prauserella sediminis</name>
    <dbReference type="NCBI Taxonomy" id="577680"/>
    <lineage>
        <taxon>Bacteria</taxon>
        <taxon>Bacillati</taxon>
        <taxon>Actinomycetota</taxon>
        <taxon>Actinomycetes</taxon>
        <taxon>Pseudonocardiales</taxon>
        <taxon>Pseudonocardiaceae</taxon>
        <taxon>Prauserella</taxon>
        <taxon>Prauserella salsuginis group</taxon>
    </lineage>
</organism>
<reference evidence="3 4" key="1">
    <citation type="submission" date="2020-08" db="EMBL/GenBank/DDBJ databases">
        <title>Sequencing the genomes of 1000 actinobacteria strains.</title>
        <authorList>
            <person name="Klenk H.-P."/>
        </authorList>
    </citation>
    <scope>NUCLEOTIDE SEQUENCE [LARGE SCALE GENOMIC DNA]</scope>
    <source>
        <strain evidence="3 4">DSM 45267</strain>
    </source>
</reference>
<sequence>MKDQVPLWATFVIAGIALVGSVGGAWLNGFFTVRRDDKRWQRERERANLDYWRDKRVEVYADVIDQARESCRRLRELAELVQLDGLATAHGSLRRLRELNDSGYKRQSEVIVVGSTEVVVAAGRLNRSLTDATNILADYARQVTDHGLESDDVARVASAIDAAERTSAEFSIEARRSLDVHDPEDDDLSTLRED</sequence>
<evidence type="ECO:0000313" key="4">
    <source>
        <dbReference type="Proteomes" id="UP000564573"/>
    </source>
</evidence>
<protein>
    <submittedName>
        <fullName evidence="3">Uncharacterized protein</fullName>
    </submittedName>
</protein>
<evidence type="ECO:0000313" key="3">
    <source>
        <dbReference type="EMBL" id="MBB3664473.1"/>
    </source>
</evidence>
<evidence type="ECO:0000256" key="1">
    <source>
        <dbReference type="SAM" id="MobiDB-lite"/>
    </source>
</evidence>
<dbReference type="AlphaFoldDB" id="A0A839XVA4"/>
<comment type="caution">
    <text evidence="3">The sequence shown here is derived from an EMBL/GenBank/DDBJ whole genome shotgun (WGS) entry which is preliminary data.</text>
</comment>
<keyword evidence="4" id="KW-1185">Reference proteome</keyword>
<dbReference type="Proteomes" id="UP000564573">
    <property type="component" value="Unassembled WGS sequence"/>
</dbReference>
<dbReference type="RefSeq" id="WP_183784188.1">
    <property type="nucleotide sequence ID" value="NZ_JACIBS010000001.1"/>
</dbReference>
<keyword evidence="2" id="KW-1133">Transmembrane helix</keyword>